<evidence type="ECO:0000256" key="1">
    <source>
        <dbReference type="SAM" id="MobiDB-lite"/>
    </source>
</evidence>
<dbReference type="EMBL" id="CAJPEV010002733">
    <property type="protein sequence ID" value="CAG0897869.1"/>
    <property type="molecule type" value="Genomic_DNA"/>
</dbReference>
<feature type="region of interest" description="Disordered" evidence="1">
    <location>
        <begin position="140"/>
        <end position="176"/>
    </location>
</feature>
<sequence length="231" mass="26247">MSHDPDSVPMFVKRGDYDVAFHGTPQERSKSIEKDKQLKPGRRDFHGLKDDSVASLYPSILTYTDVPTEAGRVTVVPQQLLRREGPCKNGSHTKEMEEVFKVGSRKPKVYRYEPMSHDPDSVPMFVKRGDYDVAFHGTPQERSKSIEKDKQLKPGRRDFHGLKDDSGAVYSTPNPKEALPYAGEEGVIYKLYLKKESYTKHKGHDAIPHGTAFRSRDPRDVFPAGKFTRPK</sequence>
<dbReference type="Proteomes" id="UP000677054">
    <property type="component" value="Unassembled WGS sequence"/>
</dbReference>
<organism evidence="2">
    <name type="scientific">Darwinula stevensoni</name>
    <dbReference type="NCBI Taxonomy" id="69355"/>
    <lineage>
        <taxon>Eukaryota</taxon>
        <taxon>Metazoa</taxon>
        <taxon>Ecdysozoa</taxon>
        <taxon>Arthropoda</taxon>
        <taxon>Crustacea</taxon>
        <taxon>Oligostraca</taxon>
        <taxon>Ostracoda</taxon>
        <taxon>Podocopa</taxon>
        <taxon>Podocopida</taxon>
        <taxon>Darwinulocopina</taxon>
        <taxon>Darwinuloidea</taxon>
        <taxon>Darwinulidae</taxon>
        <taxon>Darwinula</taxon>
    </lineage>
</organism>
<feature type="region of interest" description="Disordered" evidence="1">
    <location>
        <begin position="21"/>
        <end position="49"/>
    </location>
</feature>
<evidence type="ECO:0000313" key="2">
    <source>
        <dbReference type="EMBL" id="CAD7250222.1"/>
    </source>
</evidence>
<protein>
    <submittedName>
        <fullName evidence="2">Uncharacterized protein</fullName>
    </submittedName>
</protein>
<dbReference type="EMBL" id="LR902250">
    <property type="protein sequence ID" value="CAD7250222.1"/>
    <property type="molecule type" value="Genomic_DNA"/>
</dbReference>
<proteinExistence type="predicted"/>
<dbReference type="AlphaFoldDB" id="A0A7R9A9X8"/>
<feature type="compositionally biased region" description="Basic and acidic residues" evidence="1">
    <location>
        <begin position="140"/>
        <end position="166"/>
    </location>
</feature>
<name>A0A7R9A9X8_9CRUS</name>
<accession>A0A7R9A9X8</accession>
<feature type="region of interest" description="Disordered" evidence="1">
    <location>
        <begin position="202"/>
        <end position="231"/>
    </location>
</feature>
<keyword evidence="3" id="KW-1185">Reference proteome</keyword>
<evidence type="ECO:0000313" key="3">
    <source>
        <dbReference type="Proteomes" id="UP000677054"/>
    </source>
</evidence>
<reference evidence="2" key="1">
    <citation type="submission" date="2020-11" db="EMBL/GenBank/DDBJ databases">
        <authorList>
            <person name="Tran Van P."/>
        </authorList>
    </citation>
    <scope>NUCLEOTIDE SEQUENCE</scope>
</reference>
<gene>
    <name evidence="2" type="ORF">DSTB1V02_LOCUS10004</name>
</gene>